<evidence type="ECO:0000256" key="1">
    <source>
        <dbReference type="ARBA" id="ARBA00038208"/>
    </source>
</evidence>
<evidence type="ECO:0000256" key="2">
    <source>
        <dbReference type="ARBA" id="ARBA00040895"/>
    </source>
</evidence>
<dbReference type="InterPro" id="IPR036249">
    <property type="entry name" value="Thioredoxin-like_sf"/>
</dbReference>
<comment type="similarity">
    <text evidence="1">Belongs to the AIM32 family.</text>
</comment>
<evidence type="ECO:0000256" key="3">
    <source>
        <dbReference type="SAM" id="MobiDB-lite"/>
    </source>
</evidence>
<name>A0AA39CDZ1_9EURO</name>
<gene>
    <name evidence="4" type="ORF">H2200_010906</name>
</gene>
<dbReference type="InterPro" id="IPR009737">
    <property type="entry name" value="Aim32/Apd1-like"/>
</dbReference>
<organism evidence="4 5">
    <name type="scientific">Cladophialophora chaetospira</name>
    <dbReference type="NCBI Taxonomy" id="386627"/>
    <lineage>
        <taxon>Eukaryota</taxon>
        <taxon>Fungi</taxon>
        <taxon>Dikarya</taxon>
        <taxon>Ascomycota</taxon>
        <taxon>Pezizomycotina</taxon>
        <taxon>Eurotiomycetes</taxon>
        <taxon>Chaetothyriomycetidae</taxon>
        <taxon>Chaetothyriales</taxon>
        <taxon>Herpotrichiellaceae</taxon>
        <taxon>Cladophialophora</taxon>
    </lineage>
</organism>
<proteinExistence type="inferred from homology"/>
<sequence length="488" mass="53698">MIQYDVDYLRDADAQNVSGSSISFQLMHSPDLLNAASLLSALMPRLRPTSLLHMRTGSSIPRHVFRRTRLHSRRTLTIRKPPPPPFPVVQSCPDPTCPCSSMPELDQEIDHEKTLNGTMSAHSQHLIISTGQNDWRSRIEDERENGTSWGSVVGDLKALLGRSGELHNAFNATMISTSSFLPTSQQSKKKRKRINGEREWGEQETVDALLFPAFRHYRGLLPLADSHEEEHSAASPHTESQPLTDQTTSSSGTIKDFIVQNLTPNPGESKVNIPTTRSDWASSPITNPTMLICSHAQRDSRCGILGPVLHAEFNKYLDQRKGDDPDSNIRASNAEEFMSSGDDPGGLLEPQHSDSRAQELGQAIDESTLESMSTSSTQIEKADASANDVVVNIGMISHIGGHKWAGNVIIYFPPGFSTSNATKEALLDDSQRASGVQPLHPLAGMSIWYGRVEPKHVEGIIEQTVVKGKVIEDLFRGGLDQKGHVLRI</sequence>
<dbReference type="CDD" id="cd03062">
    <property type="entry name" value="TRX_Fd_Sucrase"/>
    <property type="match status" value="1"/>
</dbReference>
<protein>
    <recommendedName>
        <fullName evidence="2">Altered inheritance of mitochondria protein 32</fullName>
    </recommendedName>
</protein>
<reference evidence="4" key="1">
    <citation type="submission" date="2022-10" db="EMBL/GenBank/DDBJ databases">
        <title>Culturing micro-colonial fungi from biological soil crusts in the Mojave desert and describing Neophaeococcomyces mojavensis, and introducing the new genera and species Taxawa tesnikishii.</title>
        <authorList>
            <person name="Kurbessoian T."/>
            <person name="Stajich J.E."/>
        </authorList>
    </citation>
    <scope>NUCLEOTIDE SEQUENCE</scope>
    <source>
        <strain evidence="4">TK_41</strain>
    </source>
</reference>
<evidence type="ECO:0000313" key="5">
    <source>
        <dbReference type="Proteomes" id="UP001172673"/>
    </source>
</evidence>
<dbReference type="EMBL" id="JAPDRK010000018">
    <property type="protein sequence ID" value="KAJ9604791.1"/>
    <property type="molecule type" value="Genomic_DNA"/>
</dbReference>
<feature type="region of interest" description="Disordered" evidence="3">
    <location>
        <begin position="181"/>
        <end position="202"/>
    </location>
</feature>
<feature type="compositionally biased region" description="Polar residues" evidence="3">
    <location>
        <begin position="260"/>
        <end position="280"/>
    </location>
</feature>
<dbReference type="Proteomes" id="UP001172673">
    <property type="component" value="Unassembled WGS sequence"/>
</dbReference>
<feature type="region of interest" description="Disordered" evidence="3">
    <location>
        <begin position="226"/>
        <end position="280"/>
    </location>
</feature>
<accession>A0AA39CDZ1</accession>
<feature type="compositionally biased region" description="Polar residues" evidence="3">
    <location>
        <begin position="235"/>
        <end position="253"/>
    </location>
</feature>
<evidence type="ECO:0000313" key="4">
    <source>
        <dbReference type="EMBL" id="KAJ9604791.1"/>
    </source>
</evidence>
<dbReference type="SUPFAM" id="SSF52833">
    <property type="entry name" value="Thioredoxin-like"/>
    <property type="match status" value="1"/>
</dbReference>
<dbReference type="Pfam" id="PF06999">
    <property type="entry name" value="Suc_Fer-like"/>
    <property type="match status" value="1"/>
</dbReference>
<dbReference type="PANTHER" id="PTHR31902">
    <property type="entry name" value="ACTIN PATCHES DISTAL PROTEIN 1"/>
    <property type="match status" value="1"/>
</dbReference>
<dbReference type="Gene3D" id="3.40.30.10">
    <property type="entry name" value="Glutaredoxin"/>
    <property type="match status" value="1"/>
</dbReference>
<keyword evidence="5" id="KW-1185">Reference proteome</keyword>
<comment type="caution">
    <text evidence="4">The sequence shown here is derived from an EMBL/GenBank/DDBJ whole genome shotgun (WGS) entry which is preliminary data.</text>
</comment>
<feature type="region of interest" description="Disordered" evidence="3">
    <location>
        <begin position="336"/>
        <end position="358"/>
    </location>
</feature>
<dbReference type="AlphaFoldDB" id="A0AA39CDZ1"/>
<dbReference type="PANTHER" id="PTHR31902:SF7">
    <property type="entry name" value="ALTERED INHERITANCE OF MITOCHONDRIA PROTEIN 32"/>
    <property type="match status" value="1"/>
</dbReference>